<dbReference type="Pfam" id="PF02782">
    <property type="entry name" value="FGGY_C"/>
    <property type="match status" value="1"/>
</dbReference>
<dbReference type="SUPFAM" id="SSF53067">
    <property type="entry name" value="Actin-like ATPase domain"/>
    <property type="match status" value="2"/>
</dbReference>
<dbReference type="Pfam" id="PF00370">
    <property type="entry name" value="FGGY_N"/>
    <property type="match status" value="1"/>
</dbReference>
<dbReference type="Proteomes" id="UP000183585">
    <property type="component" value="Unassembled WGS sequence"/>
</dbReference>
<dbReference type="GO" id="GO:0016773">
    <property type="term" value="F:phosphotransferase activity, alcohol group as acceptor"/>
    <property type="evidence" value="ECO:0007669"/>
    <property type="project" value="InterPro"/>
</dbReference>
<dbReference type="Gene3D" id="3.30.420.40">
    <property type="match status" value="2"/>
</dbReference>
<dbReference type="GO" id="GO:0005975">
    <property type="term" value="P:carbohydrate metabolic process"/>
    <property type="evidence" value="ECO:0007669"/>
    <property type="project" value="InterPro"/>
</dbReference>
<evidence type="ECO:0000313" key="7">
    <source>
        <dbReference type="EMBL" id="SCE89484.1"/>
    </source>
</evidence>
<dbReference type="PIRSF" id="PIRSF000538">
    <property type="entry name" value="GlpK"/>
    <property type="match status" value="1"/>
</dbReference>
<reference evidence="8" key="1">
    <citation type="submission" date="2016-06" db="EMBL/GenBank/DDBJ databases">
        <authorList>
            <person name="Varghese N."/>
            <person name="Submissions Spin"/>
        </authorList>
    </citation>
    <scope>NUCLEOTIDE SEQUENCE [LARGE SCALE GENOMIC DNA]</scope>
    <source>
        <strain evidence="8">DSM 43168</strain>
    </source>
</reference>
<dbReference type="GO" id="GO:0016301">
    <property type="term" value="F:kinase activity"/>
    <property type="evidence" value="ECO:0007669"/>
    <property type="project" value="UniProtKB-KW"/>
</dbReference>
<keyword evidence="2 4" id="KW-0808">Transferase</keyword>
<gene>
    <name evidence="7" type="ORF">GA0070563_10325</name>
</gene>
<sequence>MADPDQRPRVVIGVDIGTTSTKSVAYDTDGRQLASHSVGYPLDEPQPGYAEQDPSLIFDAVVETIRTVVAGLPGPVAGLSFSTAMHSLIALDPDGQPLTPSVTWADSRASRQAERLRAARSGLALHRRTGTPVHPMAPLPKLVWFAEQEPKLFGRVAHWVGIKDHVLLRLCGALVTDHSVASASGLMDIQTRAWDAEALRIAGITEEQLPQLVATTTVLPGLTAEYAAATGLPADTPVVVGAGDGPLANLGLGAVRPGVVACSIGTSGAMRVMVERPAVDPLGGVFCYALTEDRWVVGGAINNGGIVLQWAGDALAPELGEDSEEELLALAARAPVGSGGLVMLPYLLSERAPHWSALPRGAYVGLTHGHRREHLVRAALEGVCQQLALVLASVRSAGNEVREVRASGGFARSPLWRQMLADALGMPVRFPAGHEGSSFGAALLGMQALGLIASVDVAADLVRIDETVRPDPAAAATYAALLPVHAELYEALVPTFTSLRRLAPNLPPEPPPTAPPM</sequence>
<dbReference type="InterPro" id="IPR043129">
    <property type="entry name" value="ATPase_NBD"/>
</dbReference>
<proteinExistence type="inferred from homology"/>
<dbReference type="RefSeq" id="WP_074473578.1">
    <property type="nucleotide sequence ID" value="NZ_FMCT01000003.1"/>
</dbReference>
<dbReference type="InterPro" id="IPR018485">
    <property type="entry name" value="FGGY_C"/>
</dbReference>
<evidence type="ECO:0000256" key="1">
    <source>
        <dbReference type="ARBA" id="ARBA00009156"/>
    </source>
</evidence>
<evidence type="ECO:0000259" key="6">
    <source>
        <dbReference type="Pfam" id="PF02782"/>
    </source>
</evidence>
<name>A0A1C4VZR0_9ACTN</name>
<dbReference type="PANTHER" id="PTHR43095:SF2">
    <property type="entry name" value="GLUCONOKINASE"/>
    <property type="match status" value="1"/>
</dbReference>
<dbReference type="PANTHER" id="PTHR43095">
    <property type="entry name" value="SUGAR KINASE"/>
    <property type="match status" value="1"/>
</dbReference>
<evidence type="ECO:0000313" key="8">
    <source>
        <dbReference type="Proteomes" id="UP000183585"/>
    </source>
</evidence>
<evidence type="ECO:0000256" key="2">
    <source>
        <dbReference type="ARBA" id="ARBA00022679"/>
    </source>
</evidence>
<dbReference type="EMBL" id="FMCT01000003">
    <property type="protein sequence ID" value="SCE89484.1"/>
    <property type="molecule type" value="Genomic_DNA"/>
</dbReference>
<dbReference type="AlphaFoldDB" id="A0A1C4VZR0"/>
<feature type="domain" description="Carbohydrate kinase FGGY C-terminal" evidence="6">
    <location>
        <begin position="261"/>
        <end position="448"/>
    </location>
</feature>
<evidence type="ECO:0000256" key="4">
    <source>
        <dbReference type="RuleBase" id="RU003733"/>
    </source>
</evidence>
<evidence type="ECO:0000256" key="3">
    <source>
        <dbReference type="ARBA" id="ARBA00022777"/>
    </source>
</evidence>
<dbReference type="InterPro" id="IPR018483">
    <property type="entry name" value="Carb_kinase_FGGY_CS"/>
</dbReference>
<dbReference type="PROSITE" id="PS00933">
    <property type="entry name" value="FGGY_KINASES_1"/>
    <property type="match status" value="1"/>
</dbReference>
<protein>
    <submittedName>
        <fullName evidence="7">Gluconate kinase, FGGY family</fullName>
    </submittedName>
</protein>
<comment type="similarity">
    <text evidence="1 4">Belongs to the FGGY kinase family.</text>
</comment>
<feature type="domain" description="Carbohydrate kinase FGGY N-terminal" evidence="5">
    <location>
        <begin position="11"/>
        <end position="251"/>
    </location>
</feature>
<dbReference type="InterPro" id="IPR000577">
    <property type="entry name" value="Carb_kinase_FGGY"/>
</dbReference>
<dbReference type="PROSITE" id="PS00445">
    <property type="entry name" value="FGGY_KINASES_2"/>
    <property type="match status" value="1"/>
</dbReference>
<dbReference type="InterPro" id="IPR018484">
    <property type="entry name" value="FGGY_N"/>
</dbReference>
<keyword evidence="3 4" id="KW-0418">Kinase</keyword>
<dbReference type="InterPro" id="IPR050406">
    <property type="entry name" value="FGGY_Carb_Kinase"/>
</dbReference>
<dbReference type="CDD" id="cd07770">
    <property type="entry name" value="ASKHA_NBD_FGGY_GntK"/>
    <property type="match status" value="1"/>
</dbReference>
<evidence type="ECO:0000259" key="5">
    <source>
        <dbReference type="Pfam" id="PF00370"/>
    </source>
</evidence>
<dbReference type="STRING" id="47853.TK50_07880"/>
<accession>A0A1C4VZR0</accession>
<keyword evidence="8" id="KW-1185">Reference proteome</keyword>
<organism evidence="7 8">
    <name type="scientific">Micromonospora carbonacea</name>
    <dbReference type="NCBI Taxonomy" id="47853"/>
    <lineage>
        <taxon>Bacteria</taxon>
        <taxon>Bacillati</taxon>
        <taxon>Actinomycetota</taxon>
        <taxon>Actinomycetes</taxon>
        <taxon>Micromonosporales</taxon>
        <taxon>Micromonosporaceae</taxon>
        <taxon>Micromonospora</taxon>
    </lineage>
</organism>